<reference evidence="2" key="1">
    <citation type="submission" date="2016-10" db="EMBL/GenBank/DDBJ databases">
        <authorList>
            <person name="Varghese N."/>
            <person name="Submissions S."/>
        </authorList>
    </citation>
    <scope>NUCLEOTIDE SEQUENCE [LARGE SCALE GENOMIC DNA]</scope>
    <source>
        <strain evidence="2">DSM 24729</strain>
    </source>
</reference>
<dbReference type="eggNOG" id="ENOG503119B">
    <property type="taxonomic scope" value="Bacteria"/>
</dbReference>
<evidence type="ECO:0000313" key="1">
    <source>
        <dbReference type="EMBL" id="SDF00760.1"/>
    </source>
</evidence>
<proteinExistence type="predicted"/>
<sequence length="392" mass="46281">MKLLYKLTILFLFIFSVGCADLLKMDTHFVTIEAENLYEYDSMQSFEEIYDSTKIIEFLNRKTVTEIIKLENFNALTSIRYGFRESLEGSLDRMTFGSIIIDGRLPGFSRIEVNDRYVPHNLTFVDMDFFYYIPWEKSQSYDIKLIAQDISNTMDDSTIFYVDEHSIIYGERGEHHVLHITYLEAIKRLEVFHSVQKENPFRMLPEQDLFSNSLAKLRLAKNFHNTKNAPEEIDWTNFENLISRHQRKLFATIRDFIPELSMEFSEDIKFAFELKDYSLNALIVRDSTVKKVFKELNSVTVNTKINLKEDTTHKTLKQSLRDLSIFHEIEMVHKTGQGFIINESDYRFYLVFIYENNGAPYLLCLSGLDNLREAYFYFQLLSNLEDLKYKGL</sequence>
<dbReference type="AlphaFoldDB" id="A0A1G7HJY7"/>
<keyword evidence="2" id="KW-1185">Reference proteome</keyword>
<dbReference type="Proteomes" id="UP000182114">
    <property type="component" value="Unassembled WGS sequence"/>
</dbReference>
<gene>
    <name evidence="1" type="ORF">SAMN04487992_106125</name>
</gene>
<evidence type="ECO:0000313" key="2">
    <source>
        <dbReference type="Proteomes" id="UP000182114"/>
    </source>
</evidence>
<dbReference type="PROSITE" id="PS51257">
    <property type="entry name" value="PROKAR_LIPOPROTEIN"/>
    <property type="match status" value="1"/>
</dbReference>
<dbReference type="EMBL" id="FNBD01000006">
    <property type="protein sequence ID" value="SDF00760.1"/>
    <property type="molecule type" value="Genomic_DNA"/>
</dbReference>
<accession>A0A1G7HJY7</accession>
<name>A0A1G7HJY7_9FLAO</name>
<protein>
    <submittedName>
        <fullName evidence="1">Uncharacterized protein</fullName>
    </submittedName>
</protein>
<organism evidence="1 2">
    <name type="scientific">Cellulophaga baltica</name>
    <dbReference type="NCBI Taxonomy" id="76594"/>
    <lineage>
        <taxon>Bacteria</taxon>
        <taxon>Pseudomonadati</taxon>
        <taxon>Bacteroidota</taxon>
        <taxon>Flavobacteriia</taxon>
        <taxon>Flavobacteriales</taxon>
        <taxon>Flavobacteriaceae</taxon>
        <taxon>Cellulophaga</taxon>
    </lineage>
</organism>
<dbReference type="RefSeq" id="WP_139150251.1">
    <property type="nucleotide sequence ID" value="NZ_FNBD01000006.1"/>
</dbReference>